<dbReference type="KEGG" id="smia:P344_02530"/>
<evidence type="ECO:0000313" key="2">
    <source>
        <dbReference type="Proteomes" id="UP000019260"/>
    </source>
</evidence>
<protein>
    <submittedName>
        <fullName evidence="1">Uncharacterized protein</fullName>
    </submittedName>
</protein>
<organism evidence="1 2">
    <name type="scientific">Spiroplasma mirum ATCC 29335</name>
    <dbReference type="NCBI Taxonomy" id="838561"/>
    <lineage>
        <taxon>Bacteria</taxon>
        <taxon>Bacillati</taxon>
        <taxon>Mycoplasmatota</taxon>
        <taxon>Mollicutes</taxon>
        <taxon>Entomoplasmatales</taxon>
        <taxon>Spiroplasmataceae</taxon>
        <taxon>Spiroplasma</taxon>
    </lineage>
</organism>
<dbReference type="EMBL" id="CP006720">
    <property type="protein sequence ID" value="AHI57853.1"/>
    <property type="molecule type" value="Genomic_DNA"/>
</dbReference>
<dbReference type="Gene3D" id="3.50.50.60">
    <property type="entry name" value="FAD/NAD(P)-binding domain"/>
    <property type="match status" value="1"/>
</dbReference>
<reference evidence="1 2" key="1">
    <citation type="submission" date="2013-09" db="EMBL/GenBank/DDBJ databases">
        <title>Complete genome sequence of Spiroplasma mirum suckling mouse cataract agent.</title>
        <authorList>
            <person name="Landry C.A."/>
            <person name="Bastian F.O."/>
            <person name="Thune R.L."/>
        </authorList>
    </citation>
    <scope>NUCLEOTIDE SEQUENCE [LARGE SCALE GENOMIC DNA]</scope>
    <source>
        <strain evidence="1 2">SMCA</strain>
    </source>
</reference>
<dbReference type="eggNOG" id="COG1206">
    <property type="taxonomic scope" value="Bacteria"/>
</dbReference>
<dbReference type="Proteomes" id="UP000019260">
    <property type="component" value="Chromosome"/>
</dbReference>
<dbReference type="AlphaFoldDB" id="W6AKL9"/>
<accession>W6AKL9</accession>
<name>W6AKL9_9MOLU</name>
<keyword evidence="2" id="KW-1185">Reference proteome</keyword>
<dbReference type="InterPro" id="IPR036188">
    <property type="entry name" value="FAD/NAD-bd_sf"/>
</dbReference>
<dbReference type="HOGENOM" id="CLU_2398106_0_0_14"/>
<dbReference type="PATRIC" id="fig|838561.3.peg.487"/>
<evidence type="ECO:0000313" key="1">
    <source>
        <dbReference type="EMBL" id="AHI57853.1"/>
    </source>
</evidence>
<sequence>MLNQPLWVWRVPLIFFRYIIQQELLEFPQEIMIGSLINYIINASPDNFQPMKANFGIIPDFADQKFKSKLEKYQAYGSRLLTALENFIKENKI</sequence>
<gene>
    <name evidence="1" type="ORF">P344_02530</name>
</gene>
<proteinExistence type="predicted"/>
<dbReference type="STRING" id="838561.P344_02530"/>